<proteinExistence type="predicted"/>
<name>A0A4S2ET96_PARDI</name>
<comment type="caution">
    <text evidence="2">The sequence shown here is derived from an EMBL/GenBank/DDBJ whole genome shotgun (WGS) entry which is preliminary data.</text>
</comment>
<dbReference type="EMBL" id="SRYM01000014">
    <property type="protein sequence ID" value="TGY59147.1"/>
    <property type="molecule type" value="Genomic_DNA"/>
</dbReference>
<dbReference type="Proteomes" id="UP000310032">
    <property type="component" value="Unassembled WGS sequence"/>
</dbReference>
<organism evidence="2 3">
    <name type="scientific">Parabacteroides distasonis</name>
    <dbReference type="NCBI Taxonomy" id="823"/>
    <lineage>
        <taxon>Bacteria</taxon>
        <taxon>Pseudomonadati</taxon>
        <taxon>Bacteroidota</taxon>
        <taxon>Bacteroidia</taxon>
        <taxon>Bacteroidales</taxon>
        <taxon>Tannerellaceae</taxon>
        <taxon>Parabacteroides</taxon>
    </lineage>
</organism>
<dbReference type="InterPro" id="IPR025399">
    <property type="entry name" value="DUF4372"/>
</dbReference>
<feature type="domain" description="DUF4372" evidence="1">
    <location>
        <begin position="6"/>
        <end position="75"/>
    </location>
</feature>
<feature type="non-terminal residue" evidence="2">
    <location>
        <position position="125"/>
    </location>
</feature>
<reference evidence="2 3" key="1">
    <citation type="submission" date="2019-04" db="EMBL/GenBank/DDBJ databases">
        <title>Microbes associate with the intestines of laboratory mice.</title>
        <authorList>
            <person name="Navarre W."/>
            <person name="Wong E."/>
            <person name="Huang K."/>
            <person name="Tropini C."/>
            <person name="Ng K."/>
            <person name="Yu B."/>
        </authorList>
    </citation>
    <scope>NUCLEOTIDE SEQUENCE [LARGE SCALE GENOMIC DNA]</scope>
    <source>
        <strain evidence="2 3">NM39_I3</strain>
    </source>
</reference>
<evidence type="ECO:0000313" key="3">
    <source>
        <dbReference type="Proteomes" id="UP000310032"/>
    </source>
</evidence>
<protein>
    <submittedName>
        <fullName evidence="2">DUF4372 domain-containing protein</fullName>
    </submittedName>
</protein>
<dbReference type="AlphaFoldDB" id="A0A4S2ET96"/>
<sequence length="125" mass="14977">MYNVKYVFSQLVAFMNRSKFNRIVEKYNGNRYVKDFTCWNQLLAMMYGQLCNRSSLRDLITILDAHSSKWYHLGLGRSVSKTNLAYANQNRDYRIFEEFAYYMVSEARDKRKTKIFELQGNVYAF</sequence>
<evidence type="ECO:0000313" key="2">
    <source>
        <dbReference type="EMBL" id="TGY59147.1"/>
    </source>
</evidence>
<gene>
    <name evidence="2" type="ORF">E5342_07165</name>
</gene>
<dbReference type="Pfam" id="PF14294">
    <property type="entry name" value="DUF4372"/>
    <property type="match status" value="1"/>
</dbReference>
<accession>A0A4S2ET96</accession>
<evidence type="ECO:0000259" key="1">
    <source>
        <dbReference type="Pfam" id="PF14294"/>
    </source>
</evidence>